<dbReference type="EMBL" id="JAGMUX010000031">
    <property type="protein sequence ID" value="KAH7210784.1"/>
    <property type="molecule type" value="Genomic_DNA"/>
</dbReference>
<evidence type="ECO:0000313" key="2">
    <source>
        <dbReference type="EMBL" id="KAH7210784.1"/>
    </source>
</evidence>
<feature type="transmembrane region" description="Helical" evidence="1">
    <location>
        <begin position="38"/>
        <end position="58"/>
    </location>
</feature>
<organism evidence="2 3">
    <name type="scientific">Fusarium redolens</name>
    <dbReference type="NCBI Taxonomy" id="48865"/>
    <lineage>
        <taxon>Eukaryota</taxon>
        <taxon>Fungi</taxon>
        <taxon>Dikarya</taxon>
        <taxon>Ascomycota</taxon>
        <taxon>Pezizomycotina</taxon>
        <taxon>Sordariomycetes</taxon>
        <taxon>Hypocreomycetidae</taxon>
        <taxon>Hypocreales</taxon>
        <taxon>Nectriaceae</taxon>
        <taxon>Fusarium</taxon>
        <taxon>Fusarium redolens species complex</taxon>
    </lineage>
</organism>
<name>A0A9P9FWT5_FUSRE</name>
<sequence length="92" mass="10078">MLTSHHPPPIHRLGQHPFLCLTTALTFLFFFPTLKCQICPVTIFPALIIITCSLLSTINSGSDSICFPSLCLPLQFCTGFLQKCITIEGVAP</sequence>
<dbReference type="RefSeq" id="XP_046041555.1">
    <property type="nucleotide sequence ID" value="XM_046185403.1"/>
</dbReference>
<keyword evidence="3" id="KW-1185">Reference proteome</keyword>
<comment type="caution">
    <text evidence="2">The sequence shown here is derived from an EMBL/GenBank/DDBJ whole genome shotgun (WGS) entry which is preliminary data.</text>
</comment>
<evidence type="ECO:0000256" key="1">
    <source>
        <dbReference type="SAM" id="Phobius"/>
    </source>
</evidence>
<feature type="transmembrane region" description="Helical" evidence="1">
    <location>
        <begin position="13"/>
        <end position="31"/>
    </location>
</feature>
<proteinExistence type="predicted"/>
<dbReference type="AlphaFoldDB" id="A0A9P9FWT5"/>
<gene>
    <name evidence="2" type="ORF">BKA55DRAFT_256365</name>
</gene>
<keyword evidence="1" id="KW-1133">Transmembrane helix</keyword>
<reference evidence="2" key="1">
    <citation type="journal article" date="2021" name="Nat. Commun.">
        <title>Genetic determinants of endophytism in the Arabidopsis root mycobiome.</title>
        <authorList>
            <person name="Mesny F."/>
            <person name="Miyauchi S."/>
            <person name="Thiergart T."/>
            <person name="Pickel B."/>
            <person name="Atanasova L."/>
            <person name="Karlsson M."/>
            <person name="Huettel B."/>
            <person name="Barry K.W."/>
            <person name="Haridas S."/>
            <person name="Chen C."/>
            <person name="Bauer D."/>
            <person name="Andreopoulos W."/>
            <person name="Pangilinan J."/>
            <person name="LaButti K."/>
            <person name="Riley R."/>
            <person name="Lipzen A."/>
            <person name="Clum A."/>
            <person name="Drula E."/>
            <person name="Henrissat B."/>
            <person name="Kohler A."/>
            <person name="Grigoriev I.V."/>
            <person name="Martin F.M."/>
            <person name="Hacquard S."/>
        </authorList>
    </citation>
    <scope>NUCLEOTIDE SEQUENCE</scope>
    <source>
        <strain evidence="2">MPI-CAGE-AT-0023</strain>
    </source>
</reference>
<keyword evidence="1" id="KW-0472">Membrane</keyword>
<dbReference type="Proteomes" id="UP000720189">
    <property type="component" value="Unassembled WGS sequence"/>
</dbReference>
<evidence type="ECO:0000313" key="3">
    <source>
        <dbReference type="Proteomes" id="UP000720189"/>
    </source>
</evidence>
<protein>
    <submittedName>
        <fullName evidence="2">Uncharacterized protein</fullName>
    </submittedName>
</protein>
<keyword evidence="1" id="KW-0812">Transmembrane</keyword>
<dbReference type="GeneID" id="70215357"/>
<accession>A0A9P9FWT5</accession>